<evidence type="ECO:0000259" key="7">
    <source>
        <dbReference type="Pfam" id="PF00296"/>
    </source>
</evidence>
<dbReference type="SUPFAM" id="SSF51679">
    <property type="entry name" value="Bacterial luciferase-like"/>
    <property type="match status" value="1"/>
</dbReference>
<evidence type="ECO:0000313" key="9">
    <source>
        <dbReference type="Proteomes" id="UP000450917"/>
    </source>
</evidence>
<dbReference type="InterPro" id="IPR051260">
    <property type="entry name" value="Diverse_substr_monoxygenases"/>
</dbReference>
<comment type="similarity">
    <text evidence="5">Belongs to the NtaA/SnaA/DszA monooxygenase family.</text>
</comment>
<dbReference type="Gene3D" id="3.20.20.30">
    <property type="entry name" value="Luciferase-like domain"/>
    <property type="match status" value="1"/>
</dbReference>
<dbReference type="PANTHER" id="PTHR30011:SF16">
    <property type="entry name" value="C2H2 FINGER DOMAIN TRANSCRIPTION FACTOR (EUROFUNG)-RELATED"/>
    <property type="match status" value="1"/>
</dbReference>
<keyword evidence="3" id="KW-0560">Oxidoreductase</keyword>
<feature type="binding site" evidence="6">
    <location>
        <position position="60"/>
    </location>
    <ligand>
        <name>FMN</name>
        <dbReference type="ChEBI" id="CHEBI:58210"/>
    </ligand>
</feature>
<name>A0A7X2Z9H6_9BACL</name>
<proteinExistence type="inferred from homology"/>
<gene>
    <name evidence="8" type="ORF">GNP93_04795</name>
</gene>
<keyword evidence="4" id="KW-0503">Monooxygenase</keyword>
<evidence type="ECO:0000313" key="8">
    <source>
        <dbReference type="EMBL" id="MUG69991.1"/>
    </source>
</evidence>
<sequence length="395" mass="43815">MVKRNRDGELHLSLSLLDTAYYPGSWRHPEAEPERLLDPVFFYRLAQTAERGKFDLLYVDHTGQNDYVRATGKEPVLLLEPLTLLTSLASVTEYIGLGTAVATAVHEPYAIARILAVIDHLSHGRTAWFAGTTGAYEPKRQGAGRISSDLPDAEQVERKREFIEVADKLWDSWEDGALLIDKSMGRFLDSDKVHLIHHAGKHFKVRGPLSVPRPPQGRPVSIGVLDGLAELNEADIEGKDLILCSQHTLDEARIFYKLLKEKALSAGRAAHEVKVLIHLFPILGATEQEARDKAAALKELADPVAGLRGTHVFVGTAAQLADWIEEWYQAYGSDGFNLQFPVLPNGLDTFVDEVIPLLQSRGLFRTSYSGRTLRGHLGLKVPAHPYAYHEGGLLR</sequence>
<dbReference type="GO" id="GO:0004497">
    <property type="term" value="F:monooxygenase activity"/>
    <property type="evidence" value="ECO:0007669"/>
    <property type="project" value="UniProtKB-KW"/>
</dbReference>
<reference evidence="8 9" key="1">
    <citation type="submission" date="2019-11" db="EMBL/GenBank/DDBJ databases">
        <title>Draft genome sequences of five Paenibacillus species of dairy origin.</title>
        <authorList>
            <person name="Olajide A.M."/>
            <person name="Chen S."/>
            <person name="Lapointe G."/>
        </authorList>
    </citation>
    <scope>NUCLEOTIDE SEQUENCE [LARGE SCALE GENOMIC DNA]</scope>
    <source>
        <strain evidence="8 9">2CS3</strain>
    </source>
</reference>
<organism evidence="8 9">
    <name type="scientific">Paenibacillus validus</name>
    <dbReference type="NCBI Taxonomy" id="44253"/>
    <lineage>
        <taxon>Bacteria</taxon>
        <taxon>Bacillati</taxon>
        <taxon>Bacillota</taxon>
        <taxon>Bacilli</taxon>
        <taxon>Bacillales</taxon>
        <taxon>Paenibacillaceae</taxon>
        <taxon>Paenibacillus</taxon>
    </lineage>
</organism>
<dbReference type="Proteomes" id="UP000450917">
    <property type="component" value="Unassembled WGS sequence"/>
</dbReference>
<evidence type="ECO:0000256" key="4">
    <source>
        <dbReference type="ARBA" id="ARBA00023033"/>
    </source>
</evidence>
<protein>
    <submittedName>
        <fullName evidence="8">LLM class flavin-dependent oxidoreductase</fullName>
    </submittedName>
</protein>
<dbReference type="InterPro" id="IPR011251">
    <property type="entry name" value="Luciferase-like_dom"/>
</dbReference>
<keyword evidence="2 6" id="KW-0288">FMN</keyword>
<keyword evidence="9" id="KW-1185">Reference proteome</keyword>
<dbReference type="PANTHER" id="PTHR30011">
    <property type="entry name" value="ALKANESULFONATE MONOOXYGENASE-RELATED"/>
    <property type="match status" value="1"/>
</dbReference>
<accession>A0A7X2Z9H6</accession>
<comment type="caution">
    <text evidence="8">The sequence shown here is derived from an EMBL/GenBank/DDBJ whole genome shotgun (WGS) entry which is preliminary data.</text>
</comment>
<dbReference type="RefSeq" id="WP_127604222.1">
    <property type="nucleotide sequence ID" value="NZ_JARTHJ010000049.1"/>
</dbReference>
<evidence type="ECO:0000256" key="1">
    <source>
        <dbReference type="ARBA" id="ARBA00022630"/>
    </source>
</evidence>
<dbReference type="InterPro" id="IPR036661">
    <property type="entry name" value="Luciferase-like_sf"/>
</dbReference>
<evidence type="ECO:0000256" key="5">
    <source>
        <dbReference type="ARBA" id="ARBA00033748"/>
    </source>
</evidence>
<dbReference type="EMBL" id="WNZX01000002">
    <property type="protein sequence ID" value="MUG69991.1"/>
    <property type="molecule type" value="Genomic_DNA"/>
</dbReference>
<dbReference type="AlphaFoldDB" id="A0A7X2Z9H6"/>
<dbReference type="GO" id="GO:0016705">
    <property type="term" value="F:oxidoreductase activity, acting on paired donors, with incorporation or reduction of molecular oxygen"/>
    <property type="evidence" value="ECO:0007669"/>
    <property type="project" value="InterPro"/>
</dbReference>
<evidence type="ECO:0000256" key="3">
    <source>
        <dbReference type="ARBA" id="ARBA00023002"/>
    </source>
</evidence>
<keyword evidence="1 6" id="KW-0285">Flavoprotein</keyword>
<dbReference type="PIRSF" id="PIRSF000337">
    <property type="entry name" value="NTA_MOA"/>
    <property type="match status" value="1"/>
</dbReference>
<dbReference type="InterPro" id="IPR016215">
    <property type="entry name" value="NTA_MOA"/>
</dbReference>
<evidence type="ECO:0000256" key="2">
    <source>
        <dbReference type="ARBA" id="ARBA00022643"/>
    </source>
</evidence>
<feature type="domain" description="Luciferase-like" evidence="7">
    <location>
        <begin position="43"/>
        <end position="297"/>
    </location>
</feature>
<dbReference type="Pfam" id="PF00296">
    <property type="entry name" value="Bac_luciferase"/>
    <property type="match status" value="1"/>
</dbReference>
<evidence type="ECO:0000256" key="6">
    <source>
        <dbReference type="PIRSR" id="PIRSR000337-1"/>
    </source>
</evidence>